<evidence type="ECO:0000256" key="4">
    <source>
        <dbReference type="ARBA" id="ARBA00022679"/>
    </source>
</evidence>
<dbReference type="InterPro" id="IPR011712">
    <property type="entry name" value="Sig_transdc_His_kin_sub3_dim/P"/>
</dbReference>
<dbReference type="Proteomes" id="UP000542674">
    <property type="component" value="Unassembled WGS sequence"/>
</dbReference>
<dbReference type="SMART" id="SM00387">
    <property type="entry name" value="HATPase_c"/>
    <property type="match status" value="1"/>
</dbReference>
<keyword evidence="5" id="KW-0547">Nucleotide-binding</keyword>
<keyword evidence="9" id="KW-0472">Membrane</keyword>
<dbReference type="Gene3D" id="1.20.5.1930">
    <property type="match status" value="1"/>
</dbReference>
<feature type="transmembrane region" description="Helical" evidence="9">
    <location>
        <begin position="117"/>
        <end position="134"/>
    </location>
</feature>
<dbReference type="RefSeq" id="WP_184669160.1">
    <property type="nucleotide sequence ID" value="NZ_BAABAI010000029.1"/>
</dbReference>
<keyword evidence="12" id="KW-1185">Reference proteome</keyword>
<dbReference type="EC" id="2.7.13.3" evidence="2"/>
<evidence type="ECO:0000256" key="7">
    <source>
        <dbReference type="ARBA" id="ARBA00022840"/>
    </source>
</evidence>
<evidence type="ECO:0000256" key="5">
    <source>
        <dbReference type="ARBA" id="ARBA00022741"/>
    </source>
</evidence>
<dbReference type="InterPro" id="IPR036890">
    <property type="entry name" value="HATPase_C_sf"/>
</dbReference>
<keyword evidence="3" id="KW-0597">Phosphoprotein</keyword>
<keyword evidence="8" id="KW-0902">Two-component regulatory system</keyword>
<evidence type="ECO:0000256" key="8">
    <source>
        <dbReference type="ARBA" id="ARBA00023012"/>
    </source>
</evidence>
<keyword evidence="7" id="KW-0067">ATP-binding</keyword>
<evidence type="ECO:0000256" key="2">
    <source>
        <dbReference type="ARBA" id="ARBA00012438"/>
    </source>
</evidence>
<dbReference type="PANTHER" id="PTHR24421">
    <property type="entry name" value="NITRATE/NITRITE SENSOR PROTEIN NARX-RELATED"/>
    <property type="match status" value="1"/>
</dbReference>
<sequence length="355" mass="37428">MGAVVAADLGWAIVVAAGSAGRLWGPVGGVVATVLYCGASVGCLMTRGHAAWRLGGALVVGLWVCVFAVYASLPLLYLVVVVAPLRMRLGQAMTSTALAVCGFAFVGSTYWLPRGSVAGIGIGLVAAFLISALANQIGVTRRQLTEVARARADEAMLAERQRLAREVHDVLAHSLSAQIVHLEGTRLLLQLNKADAAQVLSRVTRAGELARDGLREARRAVVALRGDTAPMVGQLVGLVDEFRAVTGHRCTLAFTGDDNFRPEHAAASTVVRVAQEALSNVRRHAPGADVAIVLHRDRECLELDIRDSGPSRPRPPIASGGYGLAGMRERAELLGGRLHAGPDGAGFRVRLRIPT</sequence>
<reference evidence="11 12" key="1">
    <citation type="submission" date="2020-08" db="EMBL/GenBank/DDBJ databases">
        <title>Sequencing the genomes of 1000 actinobacteria strains.</title>
        <authorList>
            <person name="Klenk H.-P."/>
        </authorList>
    </citation>
    <scope>NUCLEOTIDE SEQUENCE [LARGE SCALE GENOMIC DNA]</scope>
    <source>
        <strain evidence="11 12">DSM 45084</strain>
    </source>
</reference>
<accession>A0A7W7T5A8</accession>
<evidence type="ECO:0000256" key="1">
    <source>
        <dbReference type="ARBA" id="ARBA00000085"/>
    </source>
</evidence>
<gene>
    <name evidence="11" type="ORF">F4559_002924</name>
</gene>
<dbReference type="Pfam" id="PF07730">
    <property type="entry name" value="HisKA_3"/>
    <property type="match status" value="1"/>
</dbReference>
<dbReference type="InterPro" id="IPR050482">
    <property type="entry name" value="Sensor_HK_TwoCompSys"/>
</dbReference>
<proteinExistence type="predicted"/>
<dbReference type="CDD" id="cd16917">
    <property type="entry name" value="HATPase_UhpB-NarQ-NarX-like"/>
    <property type="match status" value="1"/>
</dbReference>
<keyword evidence="9" id="KW-0812">Transmembrane</keyword>
<dbReference type="EMBL" id="JACHJS010000001">
    <property type="protein sequence ID" value="MBB4965565.1"/>
    <property type="molecule type" value="Genomic_DNA"/>
</dbReference>
<evidence type="ECO:0000259" key="10">
    <source>
        <dbReference type="SMART" id="SM00387"/>
    </source>
</evidence>
<feature type="transmembrane region" description="Helical" evidence="9">
    <location>
        <begin position="54"/>
        <end position="80"/>
    </location>
</feature>
<dbReference type="GO" id="GO:0016020">
    <property type="term" value="C:membrane"/>
    <property type="evidence" value="ECO:0007669"/>
    <property type="project" value="InterPro"/>
</dbReference>
<comment type="caution">
    <text evidence="11">The sequence shown here is derived from an EMBL/GenBank/DDBJ whole genome shotgun (WGS) entry which is preliminary data.</text>
</comment>
<dbReference type="InterPro" id="IPR003594">
    <property type="entry name" value="HATPase_dom"/>
</dbReference>
<keyword evidence="6 11" id="KW-0418">Kinase</keyword>
<feature type="domain" description="Histidine kinase/HSP90-like ATPase" evidence="10">
    <location>
        <begin position="265"/>
        <end position="355"/>
    </location>
</feature>
<protein>
    <recommendedName>
        <fullName evidence="2">histidine kinase</fullName>
        <ecNumber evidence="2">2.7.13.3</ecNumber>
    </recommendedName>
</protein>
<dbReference type="Pfam" id="PF02518">
    <property type="entry name" value="HATPase_c"/>
    <property type="match status" value="1"/>
</dbReference>
<dbReference type="GO" id="GO:0005524">
    <property type="term" value="F:ATP binding"/>
    <property type="evidence" value="ECO:0007669"/>
    <property type="project" value="UniProtKB-KW"/>
</dbReference>
<evidence type="ECO:0000256" key="6">
    <source>
        <dbReference type="ARBA" id="ARBA00022777"/>
    </source>
</evidence>
<dbReference type="AlphaFoldDB" id="A0A7W7T5A8"/>
<keyword evidence="9" id="KW-1133">Transmembrane helix</keyword>
<dbReference type="Gene3D" id="3.30.565.10">
    <property type="entry name" value="Histidine kinase-like ATPase, C-terminal domain"/>
    <property type="match status" value="1"/>
</dbReference>
<evidence type="ECO:0000313" key="12">
    <source>
        <dbReference type="Proteomes" id="UP000542674"/>
    </source>
</evidence>
<dbReference type="SUPFAM" id="SSF55874">
    <property type="entry name" value="ATPase domain of HSP90 chaperone/DNA topoisomerase II/histidine kinase"/>
    <property type="match status" value="1"/>
</dbReference>
<evidence type="ECO:0000313" key="11">
    <source>
        <dbReference type="EMBL" id="MBB4965565.1"/>
    </source>
</evidence>
<evidence type="ECO:0000256" key="9">
    <source>
        <dbReference type="SAM" id="Phobius"/>
    </source>
</evidence>
<comment type="catalytic activity">
    <reaction evidence="1">
        <text>ATP + protein L-histidine = ADP + protein N-phospho-L-histidine.</text>
        <dbReference type="EC" id="2.7.13.3"/>
    </reaction>
</comment>
<dbReference type="GO" id="GO:0046983">
    <property type="term" value="F:protein dimerization activity"/>
    <property type="evidence" value="ECO:0007669"/>
    <property type="project" value="InterPro"/>
</dbReference>
<dbReference type="PANTHER" id="PTHR24421:SF10">
    <property type="entry name" value="NITRATE_NITRITE SENSOR PROTEIN NARQ"/>
    <property type="match status" value="1"/>
</dbReference>
<dbReference type="GO" id="GO:0000155">
    <property type="term" value="F:phosphorelay sensor kinase activity"/>
    <property type="evidence" value="ECO:0007669"/>
    <property type="project" value="InterPro"/>
</dbReference>
<feature type="transmembrane region" description="Helical" evidence="9">
    <location>
        <begin position="92"/>
        <end position="111"/>
    </location>
</feature>
<keyword evidence="4" id="KW-0808">Transferase</keyword>
<name>A0A7W7T5A8_9PSEU</name>
<organism evidence="11 12">
    <name type="scientific">Saccharothrix violaceirubra</name>
    <dbReference type="NCBI Taxonomy" id="413306"/>
    <lineage>
        <taxon>Bacteria</taxon>
        <taxon>Bacillati</taxon>
        <taxon>Actinomycetota</taxon>
        <taxon>Actinomycetes</taxon>
        <taxon>Pseudonocardiales</taxon>
        <taxon>Pseudonocardiaceae</taxon>
        <taxon>Saccharothrix</taxon>
    </lineage>
</organism>
<evidence type="ECO:0000256" key="3">
    <source>
        <dbReference type="ARBA" id="ARBA00022553"/>
    </source>
</evidence>